<keyword evidence="3" id="KW-1185">Reference proteome</keyword>
<organism evidence="2 3">
    <name type="scientific">Pleurodeles waltl</name>
    <name type="common">Iberian ribbed newt</name>
    <dbReference type="NCBI Taxonomy" id="8319"/>
    <lineage>
        <taxon>Eukaryota</taxon>
        <taxon>Metazoa</taxon>
        <taxon>Chordata</taxon>
        <taxon>Craniata</taxon>
        <taxon>Vertebrata</taxon>
        <taxon>Euteleostomi</taxon>
        <taxon>Amphibia</taxon>
        <taxon>Batrachia</taxon>
        <taxon>Caudata</taxon>
        <taxon>Salamandroidea</taxon>
        <taxon>Salamandridae</taxon>
        <taxon>Pleurodelinae</taxon>
        <taxon>Pleurodeles</taxon>
    </lineage>
</organism>
<evidence type="ECO:0000313" key="3">
    <source>
        <dbReference type="Proteomes" id="UP001066276"/>
    </source>
</evidence>
<feature type="compositionally biased region" description="Polar residues" evidence="1">
    <location>
        <begin position="71"/>
        <end position="86"/>
    </location>
</feature>
<name>A0AAV7TKF0_PLEWA</name>
<gene>
    <name evidence="2" type="ORF">NDU88_001549</name>
</gene>
<feature type="region of interest" description="Disordered" evidence="1">
    <location>
        <begin position="1"/>
        <end position="101"/>
    </location>
</feature>
<dbReference type="EMBL" id="JANPWB010000006">
    <property type="protein sequence ID" value="KAJ1176267.1"/>
    <property type="molecule type" value="Genomic_DNA"/>
</dbReference>
<reference evidence="2" key="1">
    <citation type="journal article" date="2022" name="bioRxiv">
        <title>Sequencing and chromosome-scale assembly of the giantPleurodeles waltlgenome.</title>
        <authorList>
            <person name="Brown T."/>
            <person name="Elewa A."/>
            <person name="Iarovenko S."/>
            <person name="Subramanian E."/>
            <person name="Araus A.J."/>
            <person name="Petzold A."/>
            <person name="Susuki M."/>
            <person name="Suzuki K.-i.T."/>
            <person name="Hayashi T."/>
            <person name="Toyoda A."/>
            <person name="Oliveira C."/>
            <person name="Osipova E."/>
            <person name="Leigh N.D."/>
            <person name="Simon A."/>
            <person name="Yun M.H."/>
        </authorList>
    </citation>
    <scope>NUCLEOTIDE SEQUENCE</scope>
    <source>
        <strain evidence="2">20211129_DDA</strain>
        <tissue evidence="2">Liver</tissue>
    </source>
</reference>
<feature type="compositionally biased region" description="Basic and acidic residues" evidence="1">
    <location>
        <begin position="26"/>
        <end position="35"/>
    </location>
</feature>
<feature type="compositionally biased region" description="Basic and acidic residues" evidence="1">
    <location>
        <begin position="87"/>
        <end position="101"/>
    </location>
</feature>
<proteinExistence type="predicted"/>
<protein>
    <submittedName>
        <fullName evidence="2">Uncharacterized protein</fullName>
    </submittedName>
</protein>
<comment type="caution">
    <text evidence="2">The sequence shown here is derived from an EMBL/GenBank/DDBJ whole genome shotgun (WGS) entry which is preliminary data.</text>
</comment>
<sequence>MRQLRHRKQAGREQYQIQLRHRRPRQEHNNIRDSCDTGEECQAEMRHRGQMSRTEQYQRPLWHRDKKPETEQAQEQMWYREQSSGSKEYRRQLRRGDRCLG</sequence>
<dbReference type="AlphaFoldDB" id="A0AAV7TKF0"/>
<accession>A0AAV7TKF0</accession>
<evidence type="ECO:0000256" key="1">
    <source>
        <dbReference type="SAM" id="MobiDB-lite"/>
    </source>
</evidence>
<evidence type="ECO:0000313" key="2">
    <source>
        <dbReference type="EMBL" id="KAJ1176267.1"/>
    </source>
</evidence>
<dbReference type="Proteomes" id="UP001066276">
    <property type="component" value="Chromosome 3_2"/>
</dbReference>